<protein>
    <submittedName>
        <fullName evidence="1">Uncharacterized protein</fullName>
    </submittedName>
</protein>
<sequence length="243" mass="27721">KNDVCRLKVQLDVQKPLQRGIFITTGNQEKNLGEEKLEDDLPYSLALKAESNLIGKESLQFGFSVKKSMKQCLYIGENKGVETSGVKFQKDTIPSKMPTTIHHGEENLQKINDIQMESMTGKRKGVLASRDVIENSSLSEDNYKNGRFDGDSKSTKHNENHKLECLWIGESLGKKKGQKSRFINGFDVEVESSRGGFSLTWKGDVIVTIISYSKNHIDVQIKENQVDREWCFMRFYEHLLLLK</sequence>
<accession>A0A7J8TN24</accession>
<organism evidence="1 2">
    <name type="scientific">Gossypium klotzschianum</name>
    <dbReference type="NCBI Taxonomy" id="34286"/>
    <lineage>
        <taxon>Eukaryota</taxon>
        <taxon>Viridiplantae</taxon>
        <taxon>Streptophyta</taxon>
        <taxon>Embryophyta</taxon>
        <taxon>Tracheophyta</taxon>
        <taxon>Spermatophyta</taxon>
        <taxon>Magnoliopsida</taxon>
        <taxon>eudicotyledons</taxon>
        <taxon>Gunneridae</taxon>
        <taxon>Pentapetalae</taxon>
        <taxon>rosids</taxon>
        <taxon>malvids</taxon>
        <taxon>Malvales</taxon>
        <taxon>Malvaceae</taxon>
        <taxon>Malvoideae</taxon>
        <taxon>Gossypium</taxon>
    </lineage>
</organism>
<name>A0A7J8TN24_9ROSI</name>
<feature type="non-terminal residue" evidence="1">
    <location>
        <position position="243"/>
    </location>
</feature>
<dbReference type="OrthoDB" id="1001815at2759"/>
<dbReference type="EMBL" id="JABFAB010000001">
    <property type="protein sequence ID" value="MBA0639628.1"/>
    <property type="molecule type" value="Genomic_DNA"/>
</dbReference>
<reference evidence="1 2" key="1">
    <citation type="journal article" date="2019" name="Genome Biol. Evol.">
        <title>Insights into the evolution of the New World diploid cottons (Gossypium, subgenus Houzingenia) based on genome sequencing.</title>
        <authorList>
            <person name="Grover C.E."/>
            <person name="Arick M.A. 2nd"/>
            <person name="Thrash A."/>
            <person name="Conover J.L."/>
            <person name="Sanders W.S."/>
            <person name="Peterson D.G."/>
            <person name="Frelichowski J.E."/>
            <person name="Scheffler J.A."/>
            <person name="Scheffler B.E."/>
            <person name="Wendel J.F."/>
        </authorList>
    </citation>
    <scope>NUCLEOTIDE SEQUENCE [LARGE SCALE GENOMIC DNA]</scope>
    <source>
        <strain evidence="1">57</strain>
        <tissue evidence="1">Leaf</tissue>
    </source>
</reference>
<keyword evidence="2" id="KW-1185">Reference proteome</keyword>
<evidence type="ECO:0000313" key="1">
    <source>
        <dbReference type="EMBL" id="MBA0639628.1"/>
    </source>
</evidence>
<comment type="caution">
    <text evidence="1">The sequence shown here is derived from an EMBL/GenBank/DDBJ whole genome shotgun (WGS) entry which is preliminary data.</text>
</comment>
<gene>
    <name evidence="1" type="ORF">Goklo_022654</name>
</gene>
<evidence type="ECO:0000313" key="2">
    <source>
        <dbReference type="Proteomes" id="UP000593573"/>
    </source>
</evidence>
<dbReference type="Proteomes" id="UP000593573">
    <property type="component" value="Unassembled WGS sequence"/>
</dbReference>
<dbReference type="AlphaFoldDB" id="A0A7J8TN24"/>
<feature type="non-terminal residue" evidence="1">
    <location>
        <position position="1"/>
    </location>
</feature>
<proteinExistence type="predicted"/>